<name>A0A0P0Y999_ORYSJ</name>
<dbReference type="InParanoid" id="A0A0P0Y999"/>
<dbReference type="EMBL" id="AP014968">
    <property type="protein sequence ID" value="BAT16792.1"/>
    <property type="molecule type" value="Genomic_DNA"/>
</dbReference>
<evidence type="ECO:0000313" key="3">
    <source>
        <dbReference type="Proteomes" id="UP000059680"/>
    </source>
</evidence>
<evidence type="ECO:0000313" key="2">
    <source>
        <dbReference type="EMBL" id="BAT16792.1"/>
    </source>
</evidence>
<gene>
    <name evidence="2" type="ordered locus">Os12g0292301</name>
    <name evidence="2" type="ORF">OSNPB_120292301</name>
</gene>
<dbReference type="Proteomes" id="UP000059680">
    <property type="component" value="Chromosome 12"/>
</dbReference>
<accession>A0A0P0Y999</accession>
<protein>
    <submittedName>
        <fullName evidence="2">Os12g0292301 protein</fullName>
    </submittedName>
</protein>
<dbReference type="PROSITE" id="PS50835">
    <property type="entry name" value="IG_LIKE"/>
    <property type="match status" value="1"/>
</dbReference>
<reference evidence="2 3" key="3">
    <citation type="journal article" date="2013" name="Rice">
        <title>Improvement of the Oryza sativa Nipponbare reference genome using next generation sequence and optical map data.</title>
        <authorList>
            <person name="Kawahara Y."/>
            <person name="de la Bastide M."/>
            <person name="Hamilton J.P."/>
            <person name="Kanamori H."/>
            <person name="McCombie W.R."/>
            <person name="Ouyang S."/>
            <person name="Schwartz D.C."/>
            <person name="Tanaka T."/>
            <person name="Wu J."/>
            <person name="Zhou S."/>
            <person name="Childs K.L."/>
            <person name="Davidson R.M."/>
            <person name="Lin H."/>
            <person name="Quesada-Ocampo L."/>
            <person name="Vaillancourt B."/>
            <person name="Sakai H."/>
            <person name="Lee S.S."/>
            <person name="Kim J."/>
            <person name="Numa H."/>
            <person name="Itoh T."/>
            <person name="Buell C.R."/>
            <person name="Matsumoto T."/>
        </authorList>
    </citation>
    <scope>NUCLEOTIDE SEQUENCE [LARGE SCALE GENOMIC DNA]</scope>
    <source>
        <strain evidence="3">cv. Nipponbare</strain>
    </source>
</reference>
<evidence type="ECO:0000259" key="1">
    <source>
        <dbReference type="PROSITE" id="PS50835"/>
    </source>
</evidence>
<dbReference type="InterPro" id="IPR007110">
    <property type="entry name" value="Ig-like_dom"/>
</dbReference>
<dbReference type="AlphaFoldDB" id="A0A0P0Y999"/>
<reference evidence="3" key="1">
    <citation type="journal article" date="2005" name="Nature">
        <title>The map-based sequence of the rice genome.</title>
        <authorList>
            <consortium name="International rice genome sequencing project (IRGSP)"/>
            <person name="Matsumoto T."/>
            <person name="Wu J."/>
            <person name="Kanamori H."/>
            <person name="Katayose Y."/>
            <person name="Fujisawa M."/>
            <person name="Namiki N."/>
            <person name="Mizuno H."/>
            <person name="Yamamoto K."/>
            <person name="Antonio B.A."/>
            <person name="Baba T."/>
            <person name="Sakata K."/>
            <person name="Nagamura Y."/>
            <person name="Aoki H."/>
            <person name="Arikawa K."/>
            <person name="Arita K."/>
            <person name="Bito T."/>
            <person name="Chiden Y."/>
            <person name="Fujitsuka N."/>
            <person name="Fukunaka R."/>
            <person name="Hamada M."/>
            <person name="Harada C."/>
            <person name="Hayashi A."/>
            <person name="Hijishita S."/>
            <person name="Honda M."/>
            <person name="Hosokawa S."/>
            <person name="Ichikawa Y."/>
            <person name="Idonuma A."/>
            <person name="Iijima M."/>
            <person name="Ikeda M."/>
            <person name="Ikeno M."/>
            <person name="Ito K."/>
            <person name="Ito S."/>
            <person name="Ito T."/>
            <person name="Ito Y."/>
            <person name="Ito Y."/>
            <person name="Iwabuchi A."/>
            <person name="Kamiya K."/>
            <person name="Karasawa W."/>
            <person name="Kurita K."/>
            <person name="Katagiri S."/>
            <person name="Kikuta A."/>
            <person name="Kobayashi H."/>
            <person name="Kobayashi N."/>
            <person name="Machita K."/>
            <person name="Maehara T."/>
            <person name="Masukawa M."/>
            <person name="Mizubayashi T."/>
            <person name="Mukai Y."/>
            <person name="Nagasaki H."/>
            <person name="Nagata Y."/>
            <person name="Naito S."/>
            <person name="Nakashima M."/>
            <person name="Nakama Y."/>
            <person name="Nakamichi Y."/>
            <person name="Nakamura M."/>
            <person name="Meguro A."/>
            <person name="Negishi M."/>
            <person name="Ohta I."/>
            <person name="Ohta T."/>
            <person name="Okamoto M."/>
            <person name="Ono N."/>
            <person name="Saji S."/>
            <person name="Sakaguchi M."/>
            <person name="Sakai K."/>
            <person name="Shibata M."/>
            <person name="Shimokawa T."/>
            <person name="Song J."/>
            <person name="Takazaki Y."/>
            <person name="Terasawa K."/>
            <person name="Tsugane M."/>
            <person name="Tsuji K."/>
            <person name="Ueda S."/>
            <person name="Waki K."/>
            <person name="Yamagata H."/>
            <person name="Yamamoto M."/>
            <person name="Yamamoto S."/>
            <person name="Yamane H."/>
            <person name="Yoshiki S."/>
            <person name="Yoshihara R."/>
            <person name="Yukawa K."/>
            <person name="Zhong H."/>
            <person name="Yano M."/>
            <person name="Yuan Q."/>
            <person name="Ouyang S."/>
            <person name="Liu J."/>
            <person name="Jones K.M."/>
            <person name="Gansberger K."/>
            <person name="Moffat K."/>
            <person name="Hill J."/>
            <person name="Bera J."/>
            <person name="Fadrosh D."/>
            <person name="Jin S."/>
            <person name="Johri S."/>
            <person name="Kim M."/>
            <person name="Overton L."/>
            <person name="Reardon M."/>
            <person name="Tsitrin T."/>
            <person name="Vuong H."/>
            <person name="Weaver B."/>
            <person name="Ciecko A."/>
            <person name="Tallon L."/>
            <person name="Jackson J."/>
            <person name="Pai G."/>
            <person name="Aken S.V."/>
            <person name="Utterback T."/>
            <person name="Reidmuller S."/>
            <person name="Feldblyum T."/>
            <person name="Hsiao J."/>
            <person name="Zismann V."/>
            <person name="Iobst S."/>
            <person name="de Vazeille A.R."/>
            <person name="Buell C.R."/>
            <person name="Ying K."/>
            <person name="Li Y."/>
            <person name="Lu T."/>
            <person name="Huang Y."/>
            <person name="Zhao Q."/>
            <person name="Feng Q."/>
            <person name="Zhang L."/>
            <person name="Zhu J."/>
            <person name="Weng Q."/>
            <person name="Mu J."/>
            <person name="Lu Y."/>
            <person name="Fan D."/>
            <person name="Liu Y."/>
            <person name="Guan J."/>
            <person name="Zhang Y."/>
            <person name="Yu S."/>
            <person name="Liu X."/>
            <person name="Zhang Y."/>
            <person name="Hong G."/>
            <person name="Han B."/>
            <person name="Choisne N."/>
            <person name="Demange N."/>
            <person name="Orjeda G."/>
            <person name="Samain S."/>
            <person name="Cattolico L."/>
            <person name="Pelletier E."/>
            <person name="Couloux A."/>
            <person name="Segurens B."/>
            <person name="Wincker P."/>
            <person name="D'Hont A."/>
            <person name="Scarpelli C."/>
            <person name="Weissenbach J."/>
            <person name="Salanoubat M."/>
            <person name="Quetier F."/>
            <person name="Yu Y."/>
            <person name="Kim H.R."/>
            <person name="Rambo T."/>
            <person name="Currie J."/>
            <person name="Collura K."/>
            <person name="Luo M."/>
            <person name="Yang T."/>
            <person name="Ammiraju J.S.S."/>
            <person name="Engler F."/>
            <person name="Soderlund C."/>
            <person name="Wing R.A."/>
            <person name="Palmer L.E."/>
            <person name="de la Bastide M."/>
            <person name="Spiegel L."/>
            <person name="Nascimento L."/>
            <person name="Zutavern T."/>
            <person name="O'Shaughnessy A."/>
            <person name="Dike S."/>
            <person name="Dedhia N."/>
            <person name="Preston R."/>
            <person name="Balija V."/>
            <person name="McCombie W.R."/>
            <person name="Chow T."/>
            <person name="Chen H."/>
            <person name="Chung M."/>
            <person name="Chen C."/>
            <person name="Shaw J."/>
            <person name="Wu H."/>
            <person name="Hsiao K."/>
            <person name="Chao Y."/>
            <person name="Chu M."/>
            <person name="Cheng C."/>
            <person name="Hour A."/>
            <person name="Lee P."/>
            <person name="Lin S."/>
            <person name="Lin Y."/>
            <person name="Liou J."/>
            <person name="Liu S."/>
            <person name="Hsing Y."/>
            <person name="Raghuvanshi S."/>
            <person name="Mohanty A."/>
            <person name="Bharti A.K."/>
            <person name="Gaur A."/>
            <person name="Gupta V."/>
            <person name="Kumar D."/>
            <person name="Ravi V."/>
            <person name="Vij S."/>
            <person name="Kapur A."/>
            <person name="Khurana P."/>
            <person name="Khurana P."/>
            <person name="Khurana J.P."/>
            <person name="Tyagi A.K."/>
            <person name="Gaikwad K."/>
            <person name="Singh A."/>
            <person name="Dalal V."/>
            <person name="Srivastava S."/>
            <person name="Dixit A."/>
            <person name="Pal A.K."/>
            <person name="Ghazi I.A."/>
            <person name="Yadav M."/>
            <person name="Pandit A."/>
            <person name="Bhargava A."/>
            <person name="Sureshbabu K."/>
            <person name="Batra K."/>
            <person name="Sharma T.R."/>
            <person name="Mohapatra T."/>
            <person name="Singh N.K."/>
            <person name="Messing J."/>
            <person name="Nelson A.B."/>
            <person name="Fuks G."/>
            <person name="Kavchok S."/>
            <person name="Keizer G."/>
            <person name="Linton E."/>
            <person name="Llaca V."/>
            <person name="Song R."/>
            <person name="Tanyolac B."/>
            <person name="Young S."/>
            <person name="Ho-Il K."/>
            <person name="Hahn J.H."/>
            <person name="Sangsakoo G."/>
            <person name="Vanavichit A."/>
            <person name="de Mattos Luiz.A.T."/>
            <person name="Zimmer P.D."/>
            <person name="Malone G."/>
            <person name="Dellagostin O."/>
            <person name="de Oliveira A.C."/>
            <person name="Bevan M."/>
            <person name="Bancroft I."/>
            <person name="Minx P."/>
            <person name="Cordum H."/>
            <person name="Wilson R."/>
            <person name="Cheng Z."/>
            <person name="Jin W."/>
            <person name="Jiang J."/>
            <person name="Leong S.A."/>
            <person name="Iwama H."/>
            <person name="Gojobori T."/>
            <person name="Itoh T."/>
            <person name="Niimura Y."/>
            <person name="Fujii Y."/>
            <person name="Habara T."/>
            <person name="Sakai H."/>
            <person name="Sato Y."/>
            <person name="Wilson G."/>
            <person name="Kumar K."/>
            <person name="McCouch S."/>
            <person name="Juretic N."/>
            <person name="Hoen D."/>
            <person name="Wright S."/>
            <person name="Bruskiewich R."/>
            <person name="Bureau T."/>
            <person name="Miyao A."/>
            <person name="Hirochika H."/>
            <person name="Nishikawa T."/>
            <person name="Kadowaki K."/>
            <person name="Sugiura M."/>
            <person name="Burr B."/>
            <person name="Sasaki T."/>
        </authorList>
    </citation>
    <scope>NUCLEOTIDE SEQUENCE [LARGE SCALE GENOMIC DNA]</scope>
    <source>
        <strain evidence="3">cv. Nipponbare</strain>
    </source>
</reference>
<feature type="non-terminal residue" evidence="2">
    <location>
        <position position="89"/>
    </location>
</feature>
<feature type="domain" description="Ig-like" evidence="1">
    <location>
        <begin position="25"/>
        <end position="89"/>
    </location>
</feature>
<dbReference type="PaxDb" id="39947-A0A0P0Y999"/>
<keyword evidence="3" id="KW-1185">Reference proteome</keyword>
<organism evidence="2 3">
    <name type="scientific">Oryza sativa subsp. japonica</name>
    <name type="common">Rice</name>
    <dbReference type="NCBI Taxonomy" id="39947"/>
    <lineage>
        <taxon>Eukaryota</taxon>
        <taxon>Viridiplantae</taxon>
        <taxon>Streptophyta</taxon>
        <taxon>Embryophyta</taxon>
        <taxon>Tracheophyta</taxon>
        <taxon>Spermatophyta</taxon>
        <taxon>Magnoliopsida</taxon>
        <taxon>Liliopsida</taxon>
        <taxon>Poales</taxon>
        <taxon>Poaceae</taxon>
        <taxon>BOP clade</taxon>
        <taxon>Oryzoideae</taxon>
        <taxon>Oryzeae</taxon>
        <taxon>Oryzinae</taxon>
        <taxon>Oryza</taxon>
        <taxon>Oryza sativa</taxon>
    </lineage>
</organism>
<proteinExistence type="predicted"/>
<reference evidence="2 3" key="2">
    <citation type="journal article" date="2013" name="Plant Cell Physiol.">
        <title>Rice Annotation Project Database (RAP-DB): an integrative and interactive database for rice genomics.</title>
        <authorList>
            <person name="Sakai H."/>
            <person name="Lee S.S."/>
            <person name="Tanaka T."/>
            <person name="Numa H."/>
            <person name="Kim J."/>
            <person name="Kawahara Y."/>
            <person name="Wakimoto H."/>
            <person name="Yang C.C."/>
            <person name="Iwamoto M."/>
            <person name="Abe T."/>
            <person name="Yamada Y."/>
            <person name="Muto A."/>
            <person name="Inokuchi H."/>
            <person name="Ikemura T."/>
            <person name="Matsumoto T."/>
            <person name="Sasaki T."/>
            <person name="Itoh T."/>
        </authorList>
    </citation>
    <scope>NUCLEOTIDE SEQUENCE [LARGE SCALE GENOMIC DNA]</scope>
    <source>
        <strain evidence="3">cv. Nipponbare</strain>
    </source>
</reference>
<sequence>MHLILPPLLTLPKLELLERRFTGRPAVDLSPWKGATEVADEAITEGAIASLLGAIEKLKLQCAASGLSTEALSAQIRHYITKGEVTIGW</sequence>
<dbReference type="Gramene" id="Os12t0292301-00">
    <property type="protein sequence ID" value="Os12t0292301-00"/>
    <property type="gene ID" value="Os12g0292301"/>
</dbReference>